<comment type="similarity">
    <text evidence="2">Belongs to the EME1/MMS4 family.</text>
</comment>
<dbReference type="Gene3D" id="4.10.800.30">
    <property type="entry name" value="ERCC4, Mus81-Eme1 complex, nuclease domain, subdomain 2"/>
    <property type="match status" value="1"/>
</dbReference>
<proteinExistence type="inferred from homology"/>
<dbReference type="PANTHER" id="PTHR21077">
    <property type="entry name" value="EME1 PROTEIN"/>
    <property type="match status" value="1"/>
</dbReference>
<keyword evidence="3" id="KW-0227">DNA damage</keyword>
<dbReference type="CDD" id="cd20081">
    <property type="entry name" value="XPF_nuclease_EME1"/>
    <property type="match status" value="1"/>
</dbReference>
<evidence type="ECO:0000259" key="8">
    <source>
        <dbReference type="SMART" id="SM00891"/>
    </source>
</evidence>
<evidence type="ECO:0000256" key="5">
    <source>
        <dbReference type="ARBA" id="ARBA00023204"/>
    </source>
</evidence>
<organism evidence="9 10">
    <name type="scientific">Chelonoidis abingdonii</name>
    <name type="common">Abingdon island giant tortoise</name>
    <name type="synonym">Testudo abingdonii</name>
    <dbReference type="NCBI Taxonomy" id="106734"/>
    <lineage>
        <taxon>Eukaryota</taxon>
        <taxon>Metazoa</taxon>
        <taxon>Chordata</taxon>
        <taxon>Craniata</taxon>
        <taxon>Vertebrata</taxon>
        <taxon>Euteleostomi</taxon>
        <taxon>Archelosauria</taxon>
        <taxon>Testudinata</taxon>
        <taxon>Testudines</taxon>
        <taxon>Cryptodira</taxon>
        <taxon>Durocryptodira</taxon>
        <taxon>Testudinoidea</taxon>
        <taxon>Testudinidae</taxon>
        <taxon>Chelonoidis</taxon>
    </lineage>
</organism>
<dbReference type="SMART" id="SM00891">
    <property type="entry name" value="ERCC4"/>
    <property type="match status" value="1"/>
</dbReference>
<feature type="compositionally biased region" description="Polar residues" evidence="7">
    <location>
        <begin position="159"/>
        <end position="170"/>
    </location>
</feature>
<dbReference type="PANTHER" id="PTHR21077:SF7">
    <property type="entry name" value="CROSSOVER JUNCTION ENDONUCLEASE EME1"/>
    <property type="match status" value="1"/>
</dbReference>
<evidence type="ECO:0000256" key="3">
    <source>
        <dbReference type="ARBA" id="ARBA00022763"/>
    </source>
</evidence>
<accession>A0A8C0GYS3</accession>
<dbReference type="GeneID" id="116827517"/>
<protein>
    <submittedName>
        <fullName evidence="9">Essential meiotic structure-specific endonuclease 1</fullName>
    </submittedName>
</protein>
<keyword evidence="10" id="KW-1185">Reference proteome</keyword>
<gene>
    <name evidence="9" type="primary">EME1</name>
</gene>
<dbReference type="GO" id="GO:0000792">
    <property type="term" value="C:heterochromatin"/>
    <property type="evidence" value="ECO:0007669"/>
    <property type="project" value="Ensembl"/>
</dbReference>
<dbReference type="InterPro" id="IPR042530">
    <property type="entry name" value="EME1/EME2_C"/>
</dbReference>
<dbReference type="CTD" id="146956"/>
<dbReference type="InterPro" id="IPR006166">
    <property type="entry name" value="ERCC4_domain"/>
</dbReference>
<feature type="region of interest" description="Disordered" evidence="7">
    <location>
        <begin position="1"/>
        <end position="92"/>
    </location>
</feature>
<sequence>MALQSDESDVEDLPKFTFLKEQPPAVKSSSSSSSSCQPASKERVVVICSSDSEESSPPSPGLEKFPGNQDSDRASSCKDAIARLSSENEEEEEIIPLSERLRGKLVNSESSKTSILLSEAPQLSSCDAVCKARGTVLHQNHKQVVTDCREQLLPKACDTQTRTPVSSWEISDSDQDDATEDSKRVLLHQPPVCLSDSPTQSSRCLVAEASSEMPPPQKKSKHSQEERERARQAALQRRREREVQKGQREQDRERKKALANMLKAQRPEECLKHITVVLDPVLLQIERGGQVLSALQSMNCGCVIESQAVPCSITWRRRRAGSSQVEEGSWIEEPNILVLVRLEDFVSMVYSYRQEVQGGTEGPKETLRSFVTCVMERAPGKTLALAVVELEKYFRSHKVQSRRKLRQAVLNGSQIEGQGKRKKRKGKRDSGPELSRVEVEEALVDLQLHTGVQVRILESWKELGDFASTFTKAVAEAPFKQEREKTGFSFYLESEWCRGVKVDRSGKGLSQVWKRQIQQFNRVSLEMASAIVAAYPSPLLLDQAYRRCLSEQEQQNLLADIPVRRGNGVTATSRRIGPELSKRIYLQMTSHHPDLSLDVTG</sequence>
<feature type="compositionally biased region" description="Acidic residues" evidence="7">
    <location>
        <begin position="1"/>
        <end position="11"/>
    </location>
</feature>
<dbReference type="GO" id="GO:0003677">
    <property type="term" value="F:DNA binding"/>
    <property type="evidence" value="ECO:0007669"/>
    <property type="project" value="InterPro"/>
</dbReference>
<dbReference type="FunFam" id="3.40.1620.30:FF:000001">
    <property type="entry name" value="Essential meiotic structure-specific endonuclease 1"/>
    <property type="match status" value="1"/>
</dbReference>
<feature type="compositionally biased region" description="Basic and acidic residues" evidence="7">
    <location>
        <begin position="222"/>
        <end position="256"/>
    </location>
</feature>
<evidence type="ECO:0000256" key="4">
    <source>
        <dbReference type="ARBA" id="ARBA00023172"/>
    </source>
</evidence>
<feature type="region of interest" description="Disordered" evidence="7">
    <location>
        <begin position="414"/>
        <end position="434"/>
    </location>
</feature>
<dbReference type="RefSeq" id="XP_032641003.1">
    <property type="nucleotide sequence ID" value="XM_032785112.2"/>
</dbReference>
<dbReference type="GO" id="GO:0071140">
    <property type="term" value="P:resolution of mitotic recombination intermediates"/>
    <property type="evidence" value="ECO:0007669"/>
    <property type="project" value="Ensembl"/>
</dbReference>
<dbReference type="InterPro" id="IPR043087">
    <property type="entry name" value="Eme1_nucdom_sub2"/>
</dbReference>
<dbReference type="GeneTree" id="ENSGT00530000063937"/>
<dbReference type="Pfam" id="PF21292">
    <property type="entry name" value="EME1-MUS81_C"/>
    <property type="match status" value="1"/>
</dbReference>
<dbReference type="GO" id="GO:0000712">
    <property type="term" value="P:resolution of meiotic recombination intermediates"/>
    <property type="evidence" value="ECO:0007669"/>
    <property type="project" value="TreeGrafter"/>
</dbReference>
<dbReference type="GO" id="GO:0000228">
    <property type="term" value="C:nuclear chromosome"/>
    <property type="evidence" value="ECO:0007669"/>
    <property type="project" value="Ensembl"/>
</dbReference>
<feature type="region of interest" description="Disordered" evidence="7">
    <location>
        <begin position="159"/>
        <end position="181"/>
    </location>
</feature>
<feature type="region of interest" description="Disordered" evidence="7">
    <location>
        <begin position="204"/>
        <end position="256"/>
    </location>
</feature>
<dbReference type="Gene3D" id="1.10.150.670">
    <property type="entry name" value="Crossover junction endonuclease EME1, DNA-binding domain"/>
    <property type="match status" value="1"/>
</dbReference>
<reference evidence="9" key="2">
    <citation type="submission" date="2025-09" db="UniProtKB">
        <authorList>
            <consortium name="Ensembl"/>
        </authorList>
    </citation>
    <scope>IDENTIFICATION</scope>
</reference>
<dbReference type="GO" id="GO:0008821">
    <property type="term" value="F:crossover junction DNA endonuclease activity"/>
    <property type="evidence" value="ECO:0007669"/>
    <property type="project" value="Ensembl"/>
</dbReference>
<dbReference type="GO" id="GO:0072429">
    <property type="term" value="P:response to intra-S DNA damage checkpoint signaling"/>
    <property type="evidence" value="ECO:0007669"/>
    <property type="project" value="Ensembl"/>
</dbReference>
<name>A0A8C0GYS3_CHEAB</name>
<dbReference type="InterPro" id="IPR047522">
    <property type="entry name" value="XPF_nuclease_EME1_vertebrates"/>
</dbReference>
<reference evidence="9" key="1">
    <citation type="submission" date="2025-08" db="UniProtKB">
        <authorList>
            <consortium name="Ensembl"/>
        </authorList>
    </citation>
    <scope>IDENTIFICATION</scope>
</reference>
<dbReference type="GO" id="GO:0006302">
    <property type="term" value="P:double-strand break repair"/>
    <property type="evidence" value="ECO:0007669"/>
    <property type="project" value="Ensembl"/>
</dbReference>
<dbReference type="AlphaFoldDB" id="A0A8C0GYS3"/>
<evidence type="ECO:0000256" key="6">
    <source>
        <dbReference type="ARBA" id="ARBA00023242"/>
    </source>
</evidence>
<dbReference type="Pfam" id="PF02732">
    <property type="entry name" value="ERCC4"/>
    <property type="match status" value="1"/>
</dbReference>
<feature type="domain" description="ERCC4" evidence="8">
    <location>
        <begin position="275"/>
        <end position="546"/>
    </location>
</feature>
<dbReference type="InterPro" id="IPR033310">
    <property type="entry name" value="Mms4/EME1/EME2"/>
</dbReference>
<dbReference type="Ensembl" id="ENSCABT00000017522.1">
    <property type="protein sequence ID" value="ENSCABP00000015971.1"/>
    <property type="gene ID" value="ENSCABG00000011915.1"/>
</dbReference>
<dbReference type="Proteomes" id="UP000694404">
    <property type="component" value="Unplaced"/>
</dbReference>
<evidence type="ECO:0000256" key="7">
    <source>
        <dbReference type="SAM" id="MobiDB-lite"/>
    </source>
</evidence>
<evidence type="ECO:0000313" key="9">
    <source>
        <dbReference type="Ensembl" id="ENSCABP00000015971.1"/>
    </source>
</evidence>
<evidence type="ECO:0000256" key="1">
    <source>
        <dbReference type="ARBA" id="ARBA00004123"/>
    </source>
</evidence>
<dbReference type="GO" id="GO:0031573">
    <property type="term" value="P:mitotic intra-S DNA damage checkpoint signaling"/>
    <property type="evidence" value="ECO:0007669"/>
    <property type="project" value="TreeGrafter"/>
</dbReference>
<comment type="subcellular location">
    <subcellularLocation>
        <location evidence="1">Nucleus</location>
    </subcellularLocation>
</comment>
<dbReference type="InterPro" id="IPR043086">
    <property type="entry name" value="EME1_nucdom_sub1"/>
</dbReference>
<dbReference type="KEGG" id="cabi:116827517"/>
<keyword evidence="5" id="KW-0234">DNA repair</keyword>
<dbReference type="Gene3D" id="3.40.1620.30">
    <property type="entry name" value="ERCC4, Mus81-Eme1 complex, nuclease domain, subdomain 1"/>
    <property type="match status" value="1"/>
</dbReference>
<keyword evidence="4" id="KW-0233">DNA recombination</keyword>
<dbReference type="GO" id="GO:0048476">
    <property type="term" value="C:Holliday junction resolvase complex"/>
    <property type="evidence" value="ECO:0007669"/>
    <property type="project" value="Ensembl"/>
</dbReference>
<dbReference type="OMA" id="DGTHQIC"/>
<keyword evidence="6" id="KW-0539">Nucleus</keyword>
<dbReference type="FunFam" id="1.10.150.670:FF:000002">
    <property type="entry name" value="Crossover junction endonuclease EME1"/>
    <property type="match status" value="1"/>
</dbReference>
<dbReference type="GO" id="GO:0031297">
    <property type="term" value="P:replication fork processing"/>
    <property type="evidence" value="ECO:0007669"/>
    <property type="project" value="Ensembl"/>
</dbReference>
<evidence type="ECO:0000313" key="10">
    <source>
        <dbReference type="Proteomes" id="UP000694404"/>
    </source>
</evidence>
<evidence type="ECO:0000256" key="2">
    <source>
        <dbReference type="ARBA" id="ARBA00005313"/>
    </source>
</evidence>